<dbReference type="CDD" id="cd00082">
    <property type="entry name" value="HisKA"/>
    <property type="match status" value="1"/>
</dbReference>
<feature type="domain" description="Histidine kinase" evidence="13">
    <location>
        <begin position="241"/>
        <end position="449"/>
    </location>
</feature>
<dbReference type="InterPro" id="IPR050428">
    <property type="entry name" value="TCS_sensor_his_kinase"/>
</dbReference>
<dbReference type="InterPro" id="IPR003660">
    <property type="entry name" value="HAMP_dom"/>
</dbReference>
<dbReference type="SMART" id="SM00304">
    <property type="entry name" value="HAMP"/>
    <property type="match status" value="1"/>
</dbReference>
<dbReference type="PANTHER" id="PTHR45436:SF5">
    <property type="entry name" value="SENSOR HISTIDINE KINASE TRCS"/>
    <property type="match status" value="1"/>
</dbReference>
<feature type="domain" description="HAMP" evidence="14">
    <location>
        <begin position="181"/>
        <end position="233"/>
    </location>
</feature>
<dbReference type="Gene3D" id="6.10.340.10">
    <property type="match status" value="1"/>
</dbReference>
<evidence type="ECO:0000256" key="3">
    <source>
        <dbReference type="ARBA" id="ARBA00012438"/>
    </source>
</evidence>
<dbReference type="InterPro" id="IPR003661">
    <property type="entry name" value="HisK_dim/P_dom"/>
</dbReference>
<feature type="chain" id="PRO_5027000281" description="histidine kinase" evidence="12">
    <location>
        <begin position="27"/>
        <end position="454"/>
    </location>
</feature>
<dbReference type="InterPro" id="IPR003594">
    <property type="entry name" value="HATPase_dom"/>
</dbReference>
<dbReference type="InterPro" id="IPR005467">
    <property type="entry name" value="His_kinase_dom"/>
</dbReference>
<dbReference type="Gene3D" id="1.10.287.130">
    <property type="match status" value="1"/>
</dbReference>
<dbReference type="GO" id="GO:0000155">
    <property type="term" value="F:phosphorelay sensor kinase activity"/>
    <property type="evidence" value="ECO:0007669"/>
    <property type="project" value="InterPro"/>
</dbReference>
<feature type="transmembrane region" description="Helical" evidence="11">
    <location>
        <begin position="154"/>
        <end position="175"/>
    </location>
</feature>
<dbReference type="SMART" id="SM00387">
    <property type="entry name" value="HATPase_c"/>
    <property type="match status" value="1"/>
</dbReference>
<dbReference type="EMBL" id="CADCUE010000148">
    <property type="protein sequence ID" value="CAA9338047.1"/>
    <property type="molecule type" value="Genomic_DNA"/>
</dbReference>
<comment type="subcellular location">
    <subcellularLocation>
        <location evidence="2">Cell membrane</location>
    </subcellularLocation>
</comment>
<evidence type="ECO:0000256" key="10">
    <source>
        <dbReference type="ARBA" id="ARBA00023136"/>
    </source>
</evidence>
<dbReference type="EC" id="2.7.13.3" evidence="3"/>
<evidence type="ECO:0000256" key="11">
    <source>
        <dbReference type="SAM" id="Phobius"/>
    </source>
</evidence>
<keyword evidence="7" id="KW-0418">Kinase</keyword>
<keyword evidence="6 11" id="KW-0812">Transmembrane</keyword>
<dbReference type="PRINTS" id="PR00344">
    <property type="entry name" value="BCTRLSENSOR"/>
</dbReference>
<dbReference type="PROSITE" id="PS50109">
    <property type="entry name" value="HIS_KIN"/>
    <property type="match status" value="1"/>
</dbReference>
<dbReference type="InterPro" id="IPR036097">
    <property type="entry name" value="HisK_dim/P_sf"/>
</dbReference>
<sequence length="454" mass="47922">MRTVGLRTRVTAVFALGALAVSAAIAGTTYQLVRTSLLDERERAAVRAATLDGSLVRQGLSADEPDIALVLRNLETGETRRPLVRTDGAWFSRTADAGFTPAVSRELRQLVESGTPAVQRVEVRDDPVLVVGVPLQDGASYYEVTSLAELRRTLAVLATVLGLVALATTLAGAAVGSWASRLVLRPLGEVAQAAGAIASGDLSARVARDRDPDLDKLALAFNAMVDEVSARSEGDRRFAADVSHELRSPLQTLSAATSVLARRRQDLDGRTGSAVDLITAEVARFEQLVTDLLELAKTDRPAERRPTDVLALTRAVVGSRGLPPDVVESSAPSALLEVDPRRYEQLLVNLLDNAANHGGGAVRVAVRVQDDGLVLEVDDEGPGVPADERELVFDRFARGRAASARGGSEGTGLGLALVAQHVQAHRGTVEVLDRPGGGARFRVVLPGRPAAVPA</sequence>
<organism evidence="15">
    <name type="scientific">uncultured Frankineae bacterium</name>
    <dbReference type="NCBI Taxonomy" id="437475"/>
    <lineage>
        <taxon>Bacteria</taxon>
        <taxon>Bacillati</taxon>
        <taxon>Actinomycetota</taxon>
        <taxon>Actinomycetes</taxon>
        <taxon>Frankiales</taxon>
        <taxon>environmental samples</taxon>
    </lineage>
</organism>
<dbReference type="SUPFAM" id="SSF158472">
    <property type="entry name" value="HAMP domain-like"/>
    <property type="match status" value="1"/>
</dbReference>
<dbReference type="Pfam" id="PF00512">
    <property type="entry name" value="HisKA"/>
    <property type="match status" value="1"/>
</dbReference>
<comment type="catalytic activity">
    <reaction evidence="1">
        <text>ATP + protein L-histidine = ADP + protein N-phospho-L-histidine.</text>
        <dbReference type="EC" id="2.7.13.3"/>
    </reaction>
</comment>
<evidence type="ECO:0000259" key="14">
    <source>
        <dbReference type="PROSITE" id="PS50885"/>
    </source>
</evidence>
<evidence type="ECO:0000256" key="6">
    <source>
        <dbReference type="ARBA" id="ARBA00022692"/>
    </source>
</evidence>
<dbReference type="InterPro" id="IPR036890">
    <property type="entry name" value="HATPase_C_sf"/>
</dbReference>
<evidence type="ECO:0000256" key="2">
    <source>
        <dbReference type="ARBA" id="ARBA00004236"/>
    </source>
</evidence>
<evidence type="ECO:0000313" key="15">
    <source>
        <dbReference type="EMBL" id="CAA9338047.1"/>
    </source>
</evidence>
<accession>A0A6J4LNL8</accession>
<keyword evidence="8 11" id="KW-1133">Transmembrane helix</keyword>
<evidence type="ECO:0000256" key="1">
    <source>
        <dbReference type="ARBA" id="ARBA00000085"/>
    </source>
</evidence>
<dbReference type="PROSITE" id="PS50885">
    <property type="entry name" value="HAMP"/>
    <property type="match status" value="1"/>
</dbReference>
<dbReference type="GO" id="GO:0005886">
    <property type="term" value="C:plasma membrane"/>
    <property type="evidence" value="ECO:0007669"/>
    <property type="project" value="UniProtKB-SubCell"/>
</dbReference>
<gene>
    <name evidence="15" type="ORF">AVDCRST_MAG16-1677</name>
</gene>
<name>A0A6J4LNL8_9ACTN</name>
<dbReference type="Pfam" id="PF02518">
    <property type="entry name" value="HATPase_c"/>
    <property type="match status" value="1"/>
</dbReference>
<dbReference type="PANTHER" id="PTHR45436">
    <property type="entry name" value="SENSOR HISTIDINE KINASE YKOH"/>
    <property type="match status" value="1"/>
</dbReference>
<feature type="signal peptide" evidence="12">
    <location>
        <begin position="1"/>
        <end position="26"/>
    </location>
</feature>
<evidence type="ECO:0000256" key="8">
    <source>
        <dbReference type="ARBA" id="ARBA00022989"/>
    </source>
</evidence>
<keyword evidence="9" id="KW-0902">Two-component regulatory system</keyword>
<keyword evidence="4" id="KW-0597">Phosphoprotein</keyword>
<dbReference type="SMART" id="SM00388">
    <property type="entry name" value="HisKA"/>
    <property type="match status" value="1"/>
</dbReference>
<keyword evidence="12" id="KW-0732">Signal</keyword>
<dbReference type="SUPFAM" id="SSF47384">
    <property type="entry name" value="Homodimeric domain of signal transducing histidine kinase"/>
    <property type="match status" value="1"/>
</dbReference>
<keyword evidence="10 11" id="KW-0472">Membrane</keyword>
<dbReference type="Pfam" id="PF00672">
    <property type="entry name" value="HAMP"/>
    <property type="match status" value="1"/>
</dbReference>
<dbReference type="SUPFAM" id="SSF55874">
    <property type="entry name" value="ATPase domain of HSP90 chaperone/DNA topoisomerase II/histidine kinase"/>
    <property type="match status" value="1"/>
</dbReference>
<evidence type="ECO:0000256" key="4">
    <source>
        <dbReference type="ARBA" id="ARBA00022553"/>
    </source>
</evidence>
<reference evidence="15" key="1">
    <citation type="submission" date="2020-02" db="EMBL/GenBank/DDBJ databases">
        <authorList>
            <person name="Meier V. D."/>
        </authorList>
    </citation>
    <scope>NUCLEOTIDE SEQUENCE</scope>
    <source>
        <strain evidence="15">AVDCRST_MAG16</strain>
    </source>
</reference>
<evidence type="ECO:0000256" key="12">
    <source>
        <dbReference type="SAM" id="SignalP"/>
    </source>
</evidence>
<evidence type="ECO:0000259" key="13">
    <source>
        <dbReference type="PROSITE" id="PS50109"/>
    </source>
</evidence>
<dbReference type="InterPro" id="IPR004358">
    <property type="entry name" value="Sig_transdc_His_kin-like_C"/>
</dbReference>
<keyword evidence="5" id="KW-0808">Transferase</keyword>
<evidence type="ECO:0000256" key="7">
    <source>
        <dbReference type="ARBA" id="ARBA00022777"/>
    </source>
</evidence>
<proteinExistence type="predicted"/>
<dbReference type="AlphaFoldDB" id="A0A6J4LNL8"/>
<protein>
    <recommendedName>
        <fullName evidence="3">histidine kinase</fullName>
        <ecNumber evidence="3">2.7.13.3</ecNumber>
    </recommendedName>
</protein>
<dbReference type="CDD" id="cd06225">
    <property type="entry name" value="HAMP"/>
    <property type="match status" value="1"/>
</dbReference>
<evidence type="ECO:0000256" key="5">
    <source>
        <dbReference type="ARBA" id="ARBA00022679"/>
    </source>
</evidence>
<evidence type="ECO:0000256" key="9">
    <source>
        <dbReference type="ARBA" id="ARBA00023012"/>
    </source>
</evidence>
<dbReference type="Gene3D" id="3.30.565.10">
    <property type="entry name" value="Histidine kinase-like ATPase, C-terminal domain"/>
    <property type="match status" value="1"/>
</dbReference>